<feature type="region of interest" description="Disordered" evidence="2">
    <location>
        <begin position="123"/>
        <end position="161"/>
    </location>
</feature>
<dbReference type="InterPro" id="IPR014162">
    <property type="entry name" value="CpoB_C"/>
</dbReference>
<dbReference type="Gene3D" id="1.25.40.10">
    <property type="entry name" value="Tetratricopeptide repeat domain"/>
    <property type="match status" value="1"/>
</dbReference>
<dbReference type="NCBIfam" id="TIGR02795">
    <property type="entry name" value="tol_pal_ybgF"/>
    <property type="match status" value="1"/>
</dbReference>
<dbReference type="GO" id="GO:0070206">
    <property type="term" value="P:protein trimerization"/>
    <property type="evidence" value="ECO:0007669"/>
    <property type="project" value="InterPro"/>
</dbReference>
<dbReference type="GO" id="GO:0043093">
    <property type="term" value="P:FtsZ-dependent cytokinesis"/>
    <property type="evidence" value="ECO:0007669"/>
    <property type="project" value="UniProtKB-UniRule"/>
</dbReference>
<dbReference type="SUPFAM" id="SSF48452">
    <property type="entry name" value="TPR-like"/>
    <property type="match status" value="1"/>
</dbReference>
<dbReference type="HAMAP" id="MF_02066">
    <property type="entry name" value="CpoB"/>
    <property type="match status" value="1"/>
</dbReference>
<comment type="similarity">
    <text evidence="1">Belongs to the CpoB family.</text>
</comment>
<feature type="compositionally biased region" description="Low complexity" evidence="2">
    <location>
        <begin position="125"/>
        <end position="138"/>
    </location>
</feature>
<keyword evidence="1" id="KW-0131">Cell cycle</keyword>
<accession>A0A212JCK8</accession>
<dbReference type="InterPro" id="IPR011990">
    <property type="entry name" value="TPR-like_helical_dom_sf"/>
</dbReference>
<comment type="subcellular location">
    <subcellularLocation>
        <location evidence="1">Periplasm</location>
    </subcellularLocation>
</comment>
<dbReference type="EMBL" id="FLUO01000001">
    <property type="protein sequence ID" value="SBV96985.1"/>
    <property type="molecule type" value="Genomic_DNA"/>
</dbReference>
<feature type="chain" id="PRO_5013417369" description="Cell division coordinator CpoB" evidence="1">
    <location>
        <begin position="29"/>
        <end position="294"/>
    </location>
</feature>
<comment type="function">
    <text evidence="1">Mediates coordination of peptidoglycan synthesis and outer membrane constriction during cell division.</text>
</comment>
<keyword evidence="1" id="KW-0732">Signal</keyword>
<evidence type="ECO:0000259" key="3">
    <source>
        <dbReference type="Pfam" id="PF16331"/>
    </source>
</evidence>
<dbReference type="Pfam" id="PF13174">
    <property type="entry name" value="TPR_6"/>
    <property type="match status" value="2"/>
</dbReference>
<keyword evidence="1" id="KW-0175">Coiled coil</keyword>
<dbReference type="AlphaFoldDB" id="A0A212JCK8"/>
<evidence type="ECO:0000313" key="4">
    <source>
        <dbReference type="EMBL" id="SBV96985.1"/>
    </source>
</evidence>
<protein>
    <recommendedName>
        <fullName evidence="1">Cell division coordinator CpoB</fullName>
    </recommendedName>
</protein>
<dbReference type="InterPro" id="IPR032519">
    <property type="entry name" value="YbgF_tri"/>
</dbReference>
<reference evidence="4" key="1">
    <citation type="submission" date="2016-04" db="EMBL/GenBank/DDBJ databases">
        <authorList>
            <person name="Evans L.H."/>
            <person name="Alamgir A."/>
            <person name="Owens N."/>
            <person name="Weber N.D."/>
            <person name="Virtaneva K."/>
            <person name="Barbian K."/>
            <person name="Babar A."/>
            <person name="Rosenke K."/>
        </authorList>
    </citation>
    <scope>NUCLEOTIDE SEQUENCE</scope>
    <source>
        <strain evidence="4">86</strain>
    </source>
</reference>
<feature type="signal peptide" evidence="1">
    <location>
        <begin position="1"/>
        <end position="28"/>
    </location>
</feature>
<keyword evidence="1" id="KW-0132">Cell division</keyword>
<feature type="coiled-coil region" evidence="1">
    <location>
        <begin position="37"/>
        <end position="109"/>
    </location>
</feature>
<evidence type="ECO:0000256" key="2">
    <source>
        <dbReference type="SAM" id="MobiDB-lite"/>
    </source>
</evidence>
<feature type="domain" description="YbgF trimerisation" evidence="3">
    <location>
        <begin position="34"/>
        <end position="122"/>
    </location>
</feature>
<keyword evidence="1" id="KW-0574">Periplasm</keyword>
<gene>
    <name evidence="1" type="primary">cpoB</name>
    <name evidence="4" type="ORF">KL86APRO_10829</name>
</gene>
<dbReference type="InterPro" id="IPR034706">
    <property type="entry name" value="CpoB"/>
</dbReference>
<dbReference type="InterPro" id="IPR019734">
    <property type="entry name" value="TPR_rpt"/>
</dbReference>
<evidence type="ECO:0000256" key="1">
    <source>
        <dbReference type="HAMAP-Rule" id="MF_02066"/>
    </source>
</evidence>
<dbReference type="GO" id="GO:0030288">
    <property type="term" value="C:outer membrane-bounded periplasmic space"/>
    <property type="evidence" value="ECO:0007669"/>
    <property type="project" value="UniProtKB-UniRule"/>
</dbReference>
<sequence precursor="true">MTRFDARRPLACAAFAAALVFGAASAGAQDGALAGRVDRLERDLQLLQRQAYQSTQSGGGGDLTAEGAASLYSKVSQIEEQMRDLTGQIEQLNYKIEQTQQRLDRMQADVDFRFQSLEKGGAGAATGAAEGAPAAQQPPANPVSGSTVGILGQTRSAGAPPVAAPAENAAEAYRDAFNLLKKADYPAAETAFKSFLQTYGNTEYAGNAQYWLGETYYVRGQFDQAAVAFADGYKKYRKGPKAPDSLLKLGFSMRKLNQTDKACVALEQFLKEFGGAPKVQIDLANKARTEMKCR</sequence>
<dbReference type="Pfam" id="PF16331">
    <property type="entry name" value="TolA_bind_tri"/>
    <property type="match status" value="1"/>
</dbReference>
<proteinExistence type="inferred from homology"/>
<name>A0A212JCK8_9PROT</name>
<organism evidence="4">
    <name type="scientific">uncultured Alphaproteobacteria bacterium</name>
    <dbReference type="NCBI Taxonomy" id="91750"/>
    <lineage>
        <taxon>Bacteria</taxon>
        <taxon>Pseudomonadati</taxon>
        <taxon>Pseudomonadota</taxon>
        <taxon>Alphaproteobacteria</taxon>
        <taxon>environmental samples</taxon>
    </lineage>
</organism>